<name>A0ABW9SHC1_9BURK</name>
<keyword evidence="3" id="KW-1185">Reference proteome</keyword>
<evidence type="ECO:0008006" key="4">
    <source>
        <dbReference type="Google" id="ProtNLM"/>
    </source>
</evidence>
<proteinExistence type="predicted"/>
<protein>
    <recommendedName>
        <fullName evidence="4">PH domain-containing protein</fullName>
    </recommendedName>
</protein>
<organism evidence="2 3">
    <name type="scientific">Pseudoduganella danionis</name>
    <dbReference type="NCBI Taxonomy" id="1890295"/>
    <lineage>
        <taxon>Bacteria</taxon>
        <taxon>Pseudomonadati</taxon>
        <taxon>Pseudomonadota</taxon>
        <taxon>Betaproteobacteria</taxon>
        <taxon>Burkholderiales</taxon>
        <taxon>Oxalobacteraceae</taxon>
        <taxon>Telluria group</taxon>
        <taxon>Pseudoduganella</taxon>
    </lineage>
</organism>
<gene>
    <name evidence="2" type="ORF">GM655_00130</name>
</gene>
<feature type="transmembrane region" description="Helical" evidence="1">
    <location>
        <begin position="59"/>
        <end position="77"/>
    </location>
</feature>
<evidence type="ECO:0000256" key="1">
    <source>
        <dbReference type="SAM" id="Phobius"/>
    </source>
</evidence>
<reference evidence="2 3" key="1">
    <citation type="submission" date="2019-11" db="EMBL/GenBank/DDBJ databases">
        <title>Type strains purchased from KCTC, JCM and DSMZ.</title>
        <authorList>
            <person name="Lu H."/>
        </authorList>
    </citation>
    <scope>NUCLEOTIDE SEQUENCE [LARGE SCALE GENOMIC DNA]</scope>
    <source>
        <strain evidence="2 3">DSM 103461</strain>
    </source>
</reference>
<comment type="caution">
    <text evidence="2">The sequence shown here is derived from an EMBL/GenBank/DDBJ whole genome shotgun (WGS) entry which is preliminary data.</text>
</comment>
<accession>A0ABW9SHC1</accession>
<keyword evidence="1" id="KW-1133">Transmembrane helix</keyword>
<keyword evidence="1" id="KW-0812">Transmembrane</keyword>
<keyword evidence="1" id="KW-0472">Membrane</keyword>
<dbReference type="RefSeq" id="WP_155432635.1">
    <property type="nucleotide sequence ID" value="NZ_JBHLXK010000001.1"/>
</dbReference>
<sequence>MNTPTPTLSHQDIEEESLLHIVCPTQKRLLPVLLAGCWCLMFIPAIARHLSGPSQDYAYAWLAITLSTGALFAILLYRSYVFRDELCIVRGSSAPKAYKFLLSAETIRAVRVLPSAQAWSSEGKLESLGLSDGRIEIETSTQSFRFGAGLDEYSTHNTVNKILRFCGLN</sequence>
<evidence type="ECO:0000313" key="3">
    <source>
        <dbReference type="Proteomes" id="UP000735592"/>
    </source>
</evidence>
<evidence type="ECO:0000313" key="2">
    <source>
        <dbReference type="EMBL" id="MTW31225.1"/>
    </source>
</evidence>
<dbReference type="Proteomes" id="UP000735592">
    <property type="component" value="Unassembled WGS sequence"/>
</dbReference>
<feature type="transmembrane region" description="Helical" evidence="1">
    <location>
        <begin position="29"/>
        <end position="47"/>
    </location>
</feature>
<dbReference type="EMBL" id="WNKW01000001">
    <property type="protein sequence ID" value="MTW31225.1"/>
    <property type="molecule type" value="Genomic_DNA"/>
</dbReference>